<keyword evidence="1" id="KW-0805">Transcription regulation</keyword>
<keyword evidence="6" id="KW-1185">Reference proteome</keyword>
<dbReference type="GO" id="GO:0000976">
    <property type="term" value="F:transcription cis-regulatory region binding"/>
    <property type="evidence" value="ECO:0007669"/>
    <property type="project" value="TreeGrafter"/>
</dbReference>
<dbReference type="GO" id="GO:0003700">
    <property type="term" value="F:DNA-binding transcription factor activity"/>
    <property type="evidence" value="ECO:0007669"/>
    <property type="project" value="TreeGrafter"/>
</dbReference>
<protein>
    <submittedName>
        <fullName evidence="5">LacI family transcriptional regulator</fullName>
    </submittedName>
</protein>
<comment type="caution">
    <text evidence="5">The sequence shown here is derived from an EMBL/GenBank/DDBJ whole genome shotgun (WGS) entry which is preliminary data.</text>
</comment>
<dbReference type="EMBL" id="NIPR01000061">
    <property type="protein sequence ID" value="PMD67924.1"/>
    <property type="molecule type" value="Genomic_DNA"/>
</dbReference>
<reference evidence="5 6" key="1">
    <citation type="submission" date="2017-05" db="EMBL/GenBank/DDBJ databases">
        <title>Lactobacillus nurukis nov., sp. nov., isolated from nuruk.</title>
        <authorList>
            <person name="Kim S.-J."/>
        </authorList>
    </citation>
    <scope>NUCLEOTIDE SEQUENCE [LARGE SCALE GENOMIC DNA]</scope>
    <source>
        <strain evidence="5 6">SYF10-1a</strain>
    </source>
</reference>
<dbReference type="Gene3D" id="3.40.50.2300">
    <property type="match status" value="2"/>
</dbReference>
<organism evidence="5 6">
    <name type="scientific">Companilactobacillus nuruki</name>
    <dbReference type="NCBI Taxonomy" id="1993540"/>
    <lineage>
        <taxon>Bacteria</taxon>
        <taxon>Bacillati</taxon>
        <taxon>Bacillota</taxon>
        <taxon>Bacilli</taxon>
        <taxon>Lactobacillales</taxon>
        <taxon>Lactobacillaceae</taxon>
        <taxon>Companilactobacillus</taxon>
    </lineage>
</organism>
<dbReference type="Pfam" id="PF00356">
    <property type="entry name" value="LacI"/>
    <property type="match status" value="1"/>
</dbReference>
<dbReference type="PANTHER" id="PTHR30146:SF105">
    <property type="entry name" value="CATABOLITE CONTROL PROTEIN B"/>
    <property type="match status" value="1"/>
</dbReference>
<dbReference type="CDD" id="cd06286">
    <property type="entry name" value="PBP1_CcpB-like"/>
    <property type="match status" value="1"/>
</dbReference>
<proteinExistence type="predicted"/>
<evidence type="ECO:0000313" key="5">
    <source>
        <dbReference type="EMBL" id="PMD67924.1"/>
    </source>
</evidence>
<dbReference type="RefSeq" id="WP_102197057.1">
    <property type="nucleotide sequence ID" value="NZ_NIPR01000061.1"/>
</dbReference>
<dbReference type="InterPro" id="IPR000843">
    <property type="entry name" value="HTH_LacI"/>
</dbReference>
<dbReference type="InterPro" id="IPR010982">
    <property type="entry name" value="Lambda_DNA-bd_dom_sf"/>
</dbReference>
<accession>A0A2N7ARF0</accession>
<keyword evidence="3" id="KW-0804">Transcription</keyword>
<dbReference type="Pfam" id="PF13377">
    <property type="entry name" value="Peripla_BP_3"/>
    <property type="match status" value="1"/>
</dbReference>
<name>A0A2N7ARF0_9LACO</name>
<dbReference type="CDD" id="cd01392">
    <property type="entry name" value="HTH_LacI"/>
    <property type="match status" value="1"/>
</dbReference>
<dbReference type="Gene3D" id="1.10.260.40">
    <property type="entry name" value="lambda repressor-like DNA-binding domains"/>
    <property type="match status" value="1"/>
</dbReference>
<evidence type="ECO:0000256" key="1">
    <source>
        <dbReference type="ARBA" id="ARBA00023015"/>
    </source>
</evidence>
<dbReference type="InterPro" id="IPR046335">
    <property type="entry name" value="LacI/GalR-like_sensor"/>
</dbReference>
<keyword evidence="2" id="KW-0238">DNA-binding</keyword>
<gene>
    <name evidence="5" type="ORF">CBP76_11800</name>
</gene>
<evidence type="ECO:0000259" key="4">
    <source>
        <dbReference type="PROSITE" id="PS50932"/>
    </source>
</evidence>
<dbReference type="SUPFAM" id="SSF53822">
    <property type="entry name" value="Periplasmic binding protein-like I"/>
    <property type="match status" value="1"/>
</dbReference>
<evidence type="ECO:0000256" key="3">
    <source>
        <dbReference type="ARBA" id="ARBA00023163"/>
    </source>
</evidence>
<dbReference type="SMART" id="SM00354">
    <property type="entry name" value="HTH_LACI"/>
    <property type="match status" value="1"/>
</dbReference>
<dbReference type="PROSITE" id="PS00356">
    <property type="entry name" value="HTH_LACI_1"/>
    <property type="match status" value="1"/>
</dbReference>
<dbReference type="OrthoDB" id="9796186at2"/>
<feature type="domain" description="HTH lacI-type" evidence="4">
    <location>
        <begin position="2"/>
        <end position="56"/>
    </location>
</feature>
<dbReference type="Proteomes" id="UP000235649">
    <property type="component" value="Unassembled WGS sequence"/>
</dbReference>
<dbReference type="AlphaFoldDB" id="A0A2N7ARF0"/>
<evidence type="ECO:0000256" key="2">
    <source>
        <dbReference type="ARBA" id="ARBA00023125"/>
    </source>
</evidence>
<dbReference type="PROSITE" id="PS50932">
    <property type="entry name" value="HTH_LACI_2"/>
    <property type="match status" value="1"/>
</dbReference>
<dbReference type="InterPro" id="IPR028082">
    <property type="entry name" value="Peripla_BP_I"/>
</dbReference>
<evidence type="ECO:0000313" key="6">
    <source>
        <dbReference type="Proteomes" id="UP000235649"/>
    </source>
</evidence>
<dbReference type="SUPFAM" id="SSF47413">
    <property type="entry name" value="lambda repressor-like DNA-binding domains"/>
    <property type="match status" value="1"/>
</dbReference>
<dbReference type="PANTHER" id="PTHR30146">
    <property type="entry name" value="LACI-RELATED TRANSCRIPTIONAL REPRESSOR"/>
    <property type="match status" value="1"/>
</dbReference>
<sequence length="334" mass="37759">MATIKEIAKKAGVGVGTVSRYLNNHPYVSDDKRIKIKKAIDELNYTPSAIATQLRSNSTKNIGVLVSRFANPFFAELFDAIERKLNQFGYQVLVSQTHDDSAAEQRFLDQLKNKQVDGVILASVENHQLVEKFAKSYPNKIVLLNEENKDNNIPSIVLNHYQATMNGLEYLYQKGHRNFSYITGGDYDNKHHGYSRTKAFQDFLKTHQLSINNKWVFSQQHTALDGQKIAQDLMIDSRKLPDAVFTNSDEVAIGLINELQKNGIHVPKDIAIVGYDDQPFARFAEVPLTTIRQPINAMANKAVDILLKNLTDSNIDENITEQDLKLKLIIRKSA</sequence>